<organism evidence="2 3">
    <name type="scientific">Tautonia plasticadhaerens</name>
    <dbReference type="NCBI Taxonomy" id="2527974"/>
    <lineage>
        <taxon>Bacteria</taxon>
        <taxon>Pseudomonadati</taxon>
        <taxon>Planctomycetota</taxon>
        <taxon>Planctomycetia</taxon>
        <taxon>Isosphaerales</taxon>
        <taxon>Isosphaeraceae</taxon>
        <taxon>Tautonia</taxon>
    </lineage>
</organism>
<sequence>MRPNYVLVDFENVRPDSAELLADECFRLIVFVGASQAKIPFEFVASVQRMGCRAEYVRISGNGPNALDFHISYYIGRLSATEPTAFFHIISKDSGFDPLIEHLRGVRSSAQRFAAIGEIPIVRVLNARTPAQRLDVALGRLRQMKATKPASIKTLNGTISSLFLGRLNDDEVSAVVRGLVNRGSVSIVGNDVTYAPSVGV</sequence>
<dbReference type="Pfam" id="PF18475">
    <property type="entry name" value="PIN7"/>
    <property type="match status" value="1"/>
</dbReference>
<dbReference type="InterPro" id="IPR041494">
    <property type="entry name" value="PIN7"/>
</dbReference>
<dbReference type="AlphaFoldDB" id="A0A518HC15"/>
<gene>
    <name evidence="2" type="ORF">ElP_63340</name>
</gene>
<evidence type="ECO:0000313" key="2">
    <source>
        <dbReference type="EMBL" id="QDV38379.1"/>
    </source>
</evidence>
<reference evidence="2 3" key="1">
    <citation type="submission" date="2019-02" db="EMBL/GenBank/DDBJ databases">
        <title>Deep-cultivation of Planctomycetes and their phenomic and genomic characterization uncovers novel biology.</title>
        <authorList>
            <person name="Wiegand S."/>
            <person name="Jogler M."/>
            <person name="Boedeker C."/>
            <person name="Pinto D."/>
            <person name="Vollmers J."/>
            <person name="Rivas-Marin E."/>
            <person name="Kohn T."/>
            <person name="Peeters S.H."/>
            <person name="Heuer A."/>
            <person name="Rast P."/>
            <person name="Oberbeckmann S."/>
            <person name="Bunk B."/>
            <person name="Jeske O."/>
            <person name="Meyerdierks A."/>
            <person name="Storesund J.E."/>
            <person name="Kallscheuer N."/>
            <person name="Luecker S."/>
            <person name="Lage O.M."/>
            <person name="Pohl T."/>
            <person name="Merkel B.J."/>
            <person name="Hornburger P."/>
            <person name="Mueller R.-W."/>
            <person name="Bruemmer F."/>
            <person name="Labrenz M."/>
            <person name="Spormann A.M."/>
            <person name="Op den Camp H."/>
            <person name="Overmann J."/>
            <person name="Amann R."/>
            <person name="Jetten M.S.M."/>
            <person name="Mascher T."/>
            <person name="Medema M.H."/>
            <person name="Devos D.P."/>
            <person name="Kaster A.-K."/>
            <person name="Ovreas L."/>
            <person name="Rohde M."/>
            <person name="Galperin M.Y."/>
            <person name="Jogler C."/>
        </authorList>
    </citation>
    <scope>NUCLEOTIDE SEQUENCE [LARGE SCALE GENOMIC DNA]</scope>
    <source>
        <strain evidence="2 3">ElP</strain>
    </source>
</reference>
<feature type="domain" description="PIN-like" evidence="1">
    <location>
        <begin position="7"/>
        <end position="104"/>
    </location>
</feature>
<keyword evidence="3" id="KW-1185">Reference proteome</keyword>
<protein>
    <recommendedName>
        <fullName evidence="1">PIN-like domain-containing protein</fullName>
    </recommendedName>
</protein>
<proteinExistence type="predicted"/>
<evidence type="ECO:0000313" key="3">
    <source>
        <dbReference type="Proteomes" id="UP000317835"/>
    </source>
</evidence>
<accession>A0A518HC15</accession>
<dbReference type="EMBL" id="CP036426">
    <property type="protein sequence ID" value="QDV38379.1"/>
    <property type="molecule type" value="Genomic_DNA"/>
</dbReference>
<name>A0A518HC15_9BACT</name>
<evidence type="ECO:0000259" key="1">
    <source>
        <dbReference type="Pfam" id="PF18475"/>
    </source>
</evidence>
<dbReference type="KEGG" id="tpla:ElP_63340"/>
<dbReference type="Proteomes" id="UP000317835">
    <property type="component" value="Chromosome"/>
</dbReference>